<dbReference type="Proteomes" id="UP000192927">
    <property type="component" value="Unassembled WGS sequence"/>
</dbReference>
<keyword evidence="4 6" id="KW-0472">Membrane</keyword>
<evidence type="ECO:0000256" key="6">
    <source>
        <dbReference type="SAM" id="Phobius"/>
    </source>
</evidence>
<evidence type="ECO:0000256" key="4">
    <source>
        <dbReference type="ARBA" id="ARBA00023136"/>
    </source>
</evidence>
<proteinExistence type="predicted"/>
<dbReference type="AlphaFoldDB" id="A0A1W5CVW6"/>
<keyword evidence="3 6" id="KW-1133">Transmembrane helix</keyword>
<evidence type="ECO:0000256" key="5">
    <source>
        <dbReference type="SAM" id="MobiDB-lite"/>
    </source>
</evidence>
<feature type="region of interest" description="Disordered" evidence="5">
    <location>
        <begin position="1"/>
        <end position="72"/>
    </location>
</feature>
<reference evidence="8" key="1">
    <citation type="submission" date="2017-03" db="EMBL/GenBank/DDBJ databases">
        <authorList>
            <person name="Afonso C.L."/>
            <person name="Miller P.J."/>
            <person name="Scott M.A."/>
            <person name="Spackman E."/>
            <person name="Goraichik I."/>
            <person name="Dimitrov K.M."/>
            <person name="Suarez D.L."/>
            <person name="Swayne D.E."/>
        </authorList>
    </citation>
    <scope>NUCLEOTIDE SEQUENCE [LARGE SCALE GENOMIC DNA]</scope>
</reference>
<dbReference type="EMBL" id="FWEW01000431">
    <property type="protein sequence ID" value="SLM34865.1"/>
    <property type="molecule type" value="Genomic_DNA"/>
</dbReference>
<gene>
    <name evidence="7" type="ORF">FRX48_00423</name>
</gene>
<dbReference type="PANTHER" id="PTHR36460:SF1">
    <property type="entry name" value="UPF0132 DOMAIN PROTEIN (AFU_ORTHOLOGUE AFUA_3G10255)"/>
    <property type="match status" value="1"/>
</dbReference>
<keyword evidence="2 6" id="KW-0812">Transmembrane</keyword>
<evidence type="ECO:0000256" key="2">
    <source>
        <dbReference type="ARBA" id="ARBA00022692"/>
    </source>
</evidence>
<dbReference type="Proteomes" id="UP000324767">
    <property type="component" value="Unassembled WGS sequence"/>
</dbReference>
<accession>A0A1W5CVW6</accession>
<evidence type="ECO:0000313" key="8">
    <source>
        <dbReference type="EMBL" id="SLM34865.1"/>
    </source>
</evidence>
<evidence type="ECO:0000313" key="7">
    <source>
        <dbReference type="EMBL" id="KAA6415705.1"/>
    </source>
</evidence>
<reference evidence="7 10" key="3">
    <citation type="submission" date="2019-09" db="EMBL/GenBank/DDBJ databases">
        <title>The hologenome of the rock-dwelling lichen Lasallia pustulata.</title>
        <authorList>
            <person name="Greshake Tzovaras B."/>
            <person name="Segers F."/>
            <person name="Bicker A."/>
            <person name="Dal Grande F."/>
            <person name="Otte J."/>
            <person name="Hankeln T."/>
            <person name="Schmitt I."/>
            <person name="Ebersberger I."/>
        </authorList>
    </citation>
    <scope>NUCLEOTIDE SEQUENCE [LARGE SCALE GENOMIC DNA]</scope>
    <source>
        <strain evidence="7">A1-1</strain>
    </source>
</reference>
<comment type="subcellular location">
    <subcellularLocation>
        <location evidence="1">Membrane</location>
        <topology evidence="1">Multi-pass membrane protein</topology>
    </subcellularLocation>
</comment>
<name>A0A1W5CVW6_9LECA</name>
<sequence length="192" mass="21411">MNFAPYQDIAPETERALSPPPPRSASRSPNPRSPTPKLPSTDPYATSALPPPRRFGNDEGGNTHNGGFGGGDAERRRLDVNLFETSLPMRMDYEAMLAYLLLPPAGAVFLLLMEHKSDYVRFHAWQSSLLFAAMFVVHLIFSWSSILSWLIFVVNLGLIAFLTLRAYRDADTLDRFEVPFFGGLASSFVDNE</sequence>
<protein>
    <submittedName>
        <fullName evidence="7">UPF0132 domain</fullName>
    </submittedName>
</protein>
<evidence type="ECO:0000313" key="9">
    <source>
        <dbReference type="Proteomes" id="UP000192927"/>
    </source>
</evidence>
<dbReference type="PANTHER" id="PTHR36460">
    <property type="entry name" value="UPF0132 DOMAIN PROTEIN (AFU_ORTHOLOGUE AFUA_3G10255)"/>
    <property type="match status" value="1"/>
</dbReference>
<evidence type="ECO:0000313" key="10">
    <source>
        <dbReference type="Proteomes" id="UP000324767"/>
    </source>
</evidence>
<dbReference type="GO" id="GO:0016020">
    <property type="term" value="C:membrane"/>
    <property type="evidence" value="ECO:0007669"/>
    <property type="project" value="UniProtKB-SubCell"/>
</dbReference>
<feature type="transmembrane region" description="Helical" evidence="6">
    <location>
        <begin position="124"/>
        <end position="141"/>
    </location>
</feature>
<dbReference type="OrthoDB" id="5546837at2759"/>
<dbReference type="EMBL" id="VXIT01000001">
    <property type="protein sequence ID" value="KAA6415705.1"/>
    <property type="molecule type" value="Genomic_DNA"/>
</dbReference>
<keyword evidence="9" id="KW-1185">Reference proteome</keyword>
<reference evidence="9" key="2">
    <citation type="submission" date="2017-03" db="EMBL/GenBank/DDBJ databases">
        <authorList>
            <person name="Sharma R."/>
            <person name="Thines M."/>
        </authorList>
    </citation>
    <scope>NUCLEOTIDE SEQUENCE [LARGE SCALE GENOMIC DNA]</scope>
</reference>
<evidence type="ECO:0000256" key="3">
    <source>
        <dbReference type="ARBA" id="ARBA00022989"/>
    </source>
</evidence>
<evidence type="ECO:0000256" key="1">
    <source>
        <dbReference type="ARBA" id="ARBA00004141"/>
    </source>
</evidence>
<feature type="transmembrane region" description="Helical" evidence="6">
    <location>
        <begin position="95"/>
        <end position="112"/>
    </location>
</feature>
<organism evidence="8 9">
    <name type="scientific">Lasallia pustulata</name>
    <dbReference type="NCBI Taxonomy" id="136370"/>
    <lineage>
        <taxon>Eukaryota</taxon>
        <taxon>Fungi</taxon>
        <taxon>Dikarya</taxon>
        <taxon>Ascomycota</taxon>
        <taxon>Pezizomycotina</taxon>
        <taxon>Lecanoromycetes</taxon>
        <taxon>OSLEUM clade</taxon>
        <taxon>Umbilicariomycetidae</taxon>
        <taxon>Umbilicariales</taxon>
        <taxon>Umbilicariaceae</taxon>
        <taxon>Lasallia</taxon>
    </lineage>
</organism>
<feature type="transmembrane region" description="Helical" evidence="6">
    <location>
        <begin position="147"/>
        <end position="167"/>
    </location>
</feature>